<dbReference type="HOGENOM" id="CLU_141604_0_0_3"/>
<dbReference type="AlphaFoldDB" id="A0A073CQ58"/>
<dbReference type="EMBL" id="CM002803">
    <property type="protein sequence ID" value="KEI66165.1"/>
    <property type="molecule type" value="Genomic_DNA"/>
</dbReference>
<organism evidence="1 2">
    <name type="scientific">Planktothrix agardhii (strain NIVA-CYA 126/8)</name>
    <dbReference type="NCBI Taxonomy" id="388467"/>
    <lineage>
        <taxon>Bacteria</taxon>
        <taxon>Bacillati</taxon>
        <taxon>Cyanobacteriota</taxon>
        <taxon>Cyanophyceae</taxon>
        <taxon>Oscillatoriophycideae</taxon>
        <taxon>Oscillatoriales</taxon>
        <taxon>Microcoleaceae</taxon>
        <taxon>Planktothrix</taxon>
    </lineage>
</organism>
<evidence type="ECO:0000313" key="2">
    <source>
        <dbReference type="Proteomes" id="UP000027395"/>
    </source>
</evidence>
<dbReference type="eggNOG" id="ENOG5031MCC">
    <property type="taxonomic scope" value="Bacteria"/>
</dbReference>
<gene>
    <name evidence="1" type="ORF">A19Y_1051</name>
</gene>
<protein>
    <submittedName>
        <fullName evidence="1">Uncharacterized protein</fullName>
    </submittedName>
</protein>
<accession>A0A073CQ58</accession>
<dbReference type="Proteomes" id="UP000027395">
    <property type="component" value="Chromosome"/>
</dbReference>
<reference evidence="1 2" key="1">
    <citation type="journal article" date="2014" name="Appl. Environ. Microbiol.">
        <title>Elucidation of insertion elements encoded on plasmids and in vitro construction of shuttle vectors from the toxic cyanobacterium Planktothrix.</title>
        <authorList>
            <person name="Christiansen G."/>
            <person name="Goesmann A."/>
            <person name="Kurmayer R."/>
        </authorList>
    </citation>
    <scope>NUCLEOTIDE SEQUENCE [LARGE SCALE GENOMIC DNA]</scope>
    <source>
        <strain evidence="1 2">NIVA-CYA 126/8</strain>
    </source>
</reference>
<dbReference type="PATRIC" id="fig|388467.6.peg.999"/>
<evidence type="ECO:0000313" key="1">
    <source>
        <dbReference type="EMBL" id="KEI66165.1"/>
    </source>
</evidence>
<proteinExistence type="predicted"/>
<dbReference type="STRING" id="388467.A19Y_1051"/>
<sequence>MIFIFLNIMNLDLQIQSLIDHAPQDGTTPQIVEAIAPALKLLAEQLEHPEYYILQTLDQSWVIQPFINVDQPQIKKRVIYAFSTVEDALSYTNPDADSQVLAIPLPVTHILFQMVVLEMPDSLCFFETPNNFQSATEIKRSEIQELIQVYLQDYQQRRQSKSRKIPPNIA</sequence>
<keyword evidence="2" id="KW-1185">Reference proteome</keyword>
<name>A0A073CQ58_PLAA1</name>